<dbReference type="OrthoDB" id="10006939at2759"/>
<evidence type="ECO:0000313" key="2">
    <source>
        <dbReference type="Proteomes" id="UP000838878"/>
    </source>
</evidence>
<protein>
    <recommendedName>
        <fullName evidence="3">Transposase</fullName>
    </recommendedName>
</protein>
<dbReference type="Gene3D" id="3.30.420.10">
    <property type="entry name" value="Ribonuclease H-like superfamily/Ribonuclease H"/>
    <property type="match status" value="1"/>
</dbReference>
<accession>A0A8J9UY82</accession>
<dbReference type="InterPro" id="IPR036397">
    <property type="entry name" value="RNaseH_sf"/>
</dbReference>
<dbReference type="EMBL" id="OV170226">
    <property type="protein sequence ID" value="CAH0726979.1"/>
    <property type="molecule type" value="Genomic_DNA"/>
</dbReference>
<sequence length="119" mass="13623">MSRDLGISHSTVQRIVKYDLQLIPYKLRKAQLLTEKDKKVRLERCRLPKQRSAASNLKNIVFSDEKLFLIEQAHNHQNDRIWSSTRPGAAAVIPRRQNAKSIMVWGAICATGKTPLVFL</sequence>
<name>A0A8J9UY82_9NEOP</name>
<dbReference type="Proteomes" id="UP000838878">
    <property type="component" value="Chromosome 6"/>
</dbReference>
<keyword evidence="2" id="KW-1185">Reference proteome</keyword>
<dbReference type="PANTHER" id="PTHR46068">
    <property type="entry name" value="PROTEIN CBG27172"/>
    <property type="match status" value="1"/>
</dbReference>
<evidence type="ECO:0008006" key="3">
    <source>
        <dbReference type="Google" id="ProtNLM"/>
    </source>
</evidence>
<dbReference type="PANTHER" id="PTHR46068:SF1">
    <property type="entry name" value="TRANSPOSASE IS30-LIKE HTH DOMAIN-CONTAINING PROTEIN"/>
    <property type="match status" value="1"/>
</dbReference>
<organism evidence="1 2">
    <name type="scientific">Brenthis ino</name>
    <name type="common">lesser marbled fritillary</name>
    <dbReference type="NCBI Taxonomy" id="405034"/>
    <lineage>
        <taxon>Eukaryota</taxon>
        <taxon>Metazoa</taxon>
        <taxon>Ecdysozoa</taxon>
        <taxon>Arthropoda</taxon>
        <taxon>Hexapoda</taxon>
        <taxon>Insecta</taxon>
        <taxon>Pterygota</taxon>
        <taxon>Neoptera</taxon>
        <taxon>Endopterygota</taxon>
        <taxon>Lepidoptera</taxon>
        <taxon>Glossata</taxon>
        <taxon>Ditrysia</taxon>
        <taxon>Papilionoidea</taxon>
        <taxon>Nymphalidae</taxon>
        <taxon>Heliconiinae</taxon>
        <taxon>Argynnini</taxon>
        <taxon>Brenthis</taxon>
    </lineage>
</organism>
<gene>
    <name evidence="1" type="ORF">BINO364_LOCUS12380</name>
</gene>
<dbReference type="GO" id="GO:0003676">
    <property type="term" value="F:nucleic acid binding"/>
    <property type="evidence" value="ECO:0007669"/>
    <property type="project" value="InterPro"/>
</dbReference>
<reference evidence="1" key="1">
    <citation type="submission" date="2021-12" db="EMBL/GenBank/DDBJ databases">
        <authorList>
            <person name="Martin H S."/>
        </authorList>
    </citation>
    <scope>NUCLEOTIDE SEQUENCE</scope>
</reference>
<evidence type="ECO:0000313" key="1">
    <source>
        <dbReference type="EMBL" id="CAH0726979.1"/>
    </source>
</evidence>
<dbReference type="AlphaFoldDB" id="A0A8J9UY82"/>
<proteinExistence type="predicted"/>
<feature type="non-terminal residue" evidence="1">
    <location>
        <position position="119"/>
    </location>
</feature>